<keyword evidence="6" id="KW-0479">Metal-binding</keyword>
<protein>
    <recommendedName>
        <fullName evidence="13">SET domain-containing protein</fullName>
    </recommendedName>
</protein>
<reference evidence="11" key="1">
    <citation type="submission" date="2014-01" db="EMBL/GenBank/DDBJ databases">
        <title>The genome of the white-rot fungus Pycnoporus cinnabarinus: a basidiomycete model with a versatile arsenal for lignocellulosic biomass breakdown.</title>
        <authorList>
            <person name="Levasseur A."/>
            <person name="Lomascolo A."/>
            <person name="Ruiz-Duenas F.J."/>
            <person name="Uzan E."/>
            <person name="Piumi F."/>
            <person name="Kues U."/>
            <person name="Ram A.F.J."/>
            <person name="Murat C."/>
            <person name="Haon M."/>
            <person name="Benoit I."/>
            <person name="Arfi Y."/>
            <person name="Chevret D."/>
            <person name="Drula E."/>
            <person name="Kwon M.J."/>
            <person name="Gouret P."/>
            <person name="Lesage-Meessen L."/>
            <person name="Lombard V."/>
            <person name="Mariette J."/>
            <person name="Noirot C."/>
            <person name="Park J."/>
            <person name="Patyshakuliyeva A."/>
            <person name="Wieneger R.A.B."/>
            <person name="Wosten H.A.B."/>
            <person name="Martin F."/>
            <person name="Coutinho P.M."/>
            <person name="de Vries R."/>
            <person name="Martinez A.T."/>
            <person name="Klopp C."/>
            <person name="Pontarotti P."/>
            <person name="Henrissat B."/>
            <person name="Record E."/>
        </authorList>
    </citation>
    <scope>NUCLEOTIDE SEQUENCE [LARGE SCALE GENOMIC DNA]</scope>
    <source>
        <strain evidence="11">BRFM137</strain>
    </source>
</reference>
<proteinExistence type="predicted"/>
<keyword evidence="2" id="KW-0158">Chromosome</keyword>
<evidence type="ECO:0000259" key="10">
    <source>
        <dbReference type="PROSITE" id="PS50868"/>
    </source>
</evidence>
<sequence>MEEANFRPSPSPAEQYEGDPTQEWVVAGVVKWGEGWKRRDGTNTTWEKPGSSDTVDALIRRWDRRQRQKRLAKAERSAEIAVQVEDHQMLHEDKTFYELARGCKELSQLYPDDPTDRPNFDATVVDLGLAAGPSVNAGAAESAERSLSPEIPPSSPPSSPPPRVVRPLPRRTNFRRIFSTSPASFDGEAEEKPRSRVSRRAMLEAQWAAKLDGAAPVTIVNTLNAEEVPPLVDGFEYIERHYVRAPNVPSNKEYADCLRLFTFSLPPGMESCTCSERCPNRVAQLPRDTPIEVFRTRNRGWGARATVPLVRGKVVGIYTGSLVSIIRTEIVALADTPAVTQAAHLSGPHSRRADADRRVDDRGSYLFDLDVHEGSDDDEDDNATDKYSVDGYAYGNWTRFVNHSCEPNMRVMPVVWDTIPELNQPYLAFVATQDIPARTELTIDYDPKADEEAQSAPQKEKGREAVPEGARRCMCGTASCRGWVRV</sequence>
<dbReference type="InterPro" id="IPR046341">
    <property type="entry name" value="SET_dom_sf"/>
</dbReference>
<comment type="subcellular location">
    <subcellularLocation>
        <location evidence="1">Chromosome</location>
    </subcellularLocation>
</comment>
<dbReference type="PANTHER" id="PTHR46223">
    <property type="entry name" value="HISTONE-LYSINE N-METHYLTRANSFERASE SUV39H"/>
    <property type="match status" value="1"/>
</dbReference>
<keyword evidence="4" id="KW-0808">Transferase</keyword>
<feature type="domain" description="SET" evidence="9">
    <location>
        <begin position="289"/>
        <end position="446"/>
    </location>
</feature>
<dbReference type="OMA" id="MYLEREY"/>
<feature type="region of interest" description="Disordered" evidence="8">
    <location>
        <begin position="1"/>
        <end position="20"/>
    </location>
</feature>
<dbReference type="EMBL" id="CCBP010000095">
    <property type="protein sequence ID" value="CDO70933.1"/>
    <property type="molecule type" value="Genomic_DNA"/>
</dbReference>
<dbReference type="InterPro" id="IPR001214">
    <property type="entry name" value="SET_dom"/>
</dbReference>
<dbReference type="OrthoDB" id="308383at2759"/>
<dbReference type="SUPFAM" id="SSF82199">
    <property type="entry name" value="SET domain"/>
    <property type="match status" value="1"/>
</dbReference>
<dbReference type="Pfam" id="PF00856">
    <property type="entry name" value="SET"/>
    <property type="match status" value="1"/>
</dbReference>
<accession>A0A060SEW1</accession>
<dbReference type="HOGENOM" id="CLU_020840_8_2_1"/>
<evidence type="ECO:0000256" key="6">
    <source>
        <dbReference type="ARBA" id="ARBA00022723"/>
    </source>
</evidence>
<evidence type="ECO:0000256" key="3">
    <source>
        <dbReference type="ARBA" id="ARBA00022603"/>
    </source>
</evidence>
<dbReference type="AlphaFoldDB" id="A0A060SEW1"/>
<evidence type="ECO:0008006" key="13">
    <source>
        <dbReference type="Google" id="ProtNLM"/>
    </source>
</evidence>
<evidence type="ECO:0000259" key="9">
    <source>
        <dbReference type="PROSITE" id="PS50280"/>
    </source>
</evidence>
<feature type="domain" description="Post-SET" evidence="10">
    <location>
        <begin position="469"/>
        <end position="485"/>
    </location>
</feature>
<comment type="caution">
    <text evidence="11">The sequence shown here is derived from an EMBL/GenBank/DDBJ whole genome shotgun (WGS) entry which is preliminary data.</text>
</comment>
<dbReference type="InterPro" id="IPR050973">
    <property type="entry name" value="H3K9_Histone-Lys_N-MTase"/>
</dbReference>
<evidence type="ECO:0000313" key="12">
    <source>
        <dbReference type="Proteomes" id="UP000029665"/>
    </source>
</evidence>
<evidence type="ECO:0000256" key="8">
    <source>
        <dbReference type="SAM" id="MobiDB-lite"/>
    </source>
</evidence>
<dbReference type="PROSITE" id="PS50280">
    <property type="entry name" value="SET"/>
    <property type="match status" value="1"/>
</dbReference>
<evidence type="ECO:0000256" key="7">
    <source>
        <dbReference type="ARBA" id="ARBA00022833"/>
    </source>
</evidence>
<keyword evidence="5" id="KW-0949">S-adenosyl-L-methionine</keyword>
<dbReference type="PROSITE" id="PS50868">
    <property type="entry name" value="POST_SET"/>
    <property type="match status" value="1"/>
</dbReference>
<evidence type="ECO:0000313" key="11">
    <source>
        <dbReference type="EMBL" id="CDO70933.1"/>
    </source>
</evidence>
<dbReference type="PANTHER" id="PTHR46223:SF3">
    <property type="entry name" value="HISTONE-LYSINE N-METHYLTRANSFERASE SET-23"/>
    <property type="match status" value="1"/>
</dbReference>
<evidence type="ECO:0000256" key="5">
    <source>
        <dbReference type="ARBA" id="ARBA00022691"/>
    </source>
</evidence>
<keyword evidence="3" id="KW-0489">Methyltransferase</keyword>
<dbReference type="Proteomes" id="UP000029665">
    <property type="component" value="Unassembled WGS sequence"/>
</dbReference>
<keyword evidence="7" id="KW-0862">Zinc</keyword>
<dbReference type="SMART" id="SM00317">
    <property type="entry name" value="SET"/>
    <property type="match status" value="1"/>
</dbReference>
<dbReference type="GO" id="GO:0008168">
    <property type="term" value="F:methyltransferase activity"/>
    <property type="evidence" value="ECO:0007669"/>
    <property type="project" value="UniProtKB-KW"/>
</dbReference>
<dbReference type="GO" id="GO:0032259">
    <property type="term" value="P:methylation"/>
    <property type="evidence" value="ECO:0007669"/>
    <property type="project" value="UniProtKB-KW"/>
</dbReference>
<evidence type="ECO:0000256" key="4">
    <source>
        <dbReference type="ARBA" id="ARBA00022679"/>
    </source>
</evidence>
<evidence type="ECO:0000256" key="2">
    <source>
        <dbReference type="ARBA" id="ARBA00022454"/>
    </source>
</evidence>
<dbReference type="Gene3D" id="2.170.270.10">
    <property type="entry name" value="SET domain"/>
    <property type="match status" value="1"/>
</dbReference>
<dbReference type="GO" id="GO:0005694">
    <property type="term" value="C:chromosome"/>
    <property type="evidence" value="ECO:0007669"/>
    <property type="project" value="UniProtKB-SubCell"/>
</dbReference>
<dbReference type="InterPro" id="IPR003616">
    <property type="entry name" value="Post-SET_dom"/>
</dbReference>
<gene>
    <name evidence="11" type="ORF">BN946_scf184829.g41</name>
</gene>
<organism evidence="11 12">
    <name type="scientific">Pycnoporus cinnabarinus</name>
    <name type="common">Cinnabar-red polypore</name>
    <name type="synonym">Trametes cinnabarina</name>
    <dbReference type="NCBI Taxonomy" id="5643"/>
    <lineage>
        <taxon>Eukaryota</taxon>
        <taxon>Fungi</taxon>
        <taxon>Dikarya</taxon>
        <taxon>Basidiomycota</taxon>
        <taxon>Agaricomycotina</taxon>
        <taxon>Agaricomycetes</taxon>
        <taxon>Polyporales</taxon>
        <taxon>Polyporaceae</taxon>
        <taxon>Trametes</taxon>
    </lineage>
</organism>
<keyword evidence="12" id="KW-1185">Reference proteome</keyword>
<dbReference type="STRING" id="5643.A0A060SEW1"/>
<evidence type="ECO:0000256" key="1">
    <source>
        <dbReference type="ARBA" id="ARBA00004286"/>
    </source>
</evidence>
<dbReference type="GO" id="GO:0046872">
    <property type="term" value="F:metal ion binding"/>
    <property type="evidence" value="ECO:0007669"/>
    <property type="project" value="UniProtKB-KW"/>
</dbReference>
<name>A0A060SEW1_PYCCI</name>
<feature type="compositionally biased region" description="Pro residues" evidence="8">
    <location>
        <begin position="150"/>
        <end position="164"/>
    </location>
</feature>
<feature type="region of interest" description="Disordered" evidence="8">
    <location>
        <begin position="136"/>
        <end position="171"/>
    </location>
</feature>